<accession>A0A9P9JCL9</accession>
<sequence>MTLTPESIIGICGVVTTVPPTILLCWKLWLRRKSSSSKTSDSLATSQAESMPPSNEQYSIPPILRVSTLDIVYLRYA</sequence>
<evidence type="ECO:0000256" key="1">
    <source>
        <dbReference type="SAM" id="MobiDB-lite"/>
    </source>
</evidence>
<proteinExistence type="predicted"/>
<feature type="transmembrane region" description="Helical" evidence="2">
    <location>
        <begin position="6"/>
        <end position="30"/>
    </location>
</feature>
<dbReference type="Proteomes" id="UP000717696">
    <property type="component" value="Unassembled WGS sequence"/>
</dbReference>
<keyword evidence="2" id="KW-0812">Transmembrane</keyword>
<comment type="caution">
    <text evidence="3">The sequence shown here is derived from an EMBL/GenBank/DDBJ whole genome shotgun (WGS) entry which is preliminary data.</text>
</comment>
<feature type="compositionally biased region" description="Low complexity" evidence="1">
    <location>
        <begin position="36"/>
        <end position="46"/>
    </location>
</feature>
<keyword evidence="2" id="KW-0472">Membrane</keyword>
<keyword evidence="4" id="KW-1185">Reference proteome</keyword>
<feature type="region of interest" description="Disordered" evidence="1">
    <location>
        <begin position="34"/>
        <end position="57"/>
    </location>
</feature>
<evidence type="ECO:0000313" key="3">
    <source>
        <dbReference type="EMBL" id="KAH7160463.1"/>
    </source>
</evidence>
<name>A0A9P9JCL9_9HYPO</name>
<evidence type="ECO:0000313" key="4">
    <source>
        <dbReference type="Proteomes" id="UP000717696"/>
    </source>
</evidence>
<keyword evidence="2" id="KW-1133">Transmembrane helix</keyword>
<reference evidence="3" key="1">
    <citation type="journal article" date="2021" name="Nat. Commun.">
        <title>Genetic determinants of endophytism in the Arabidopsis root mycobiome.</title>
        <authorList>
            <person name="Mesny F."/>
            <person name="Miyauchi S."/>
            <person name="Thiergart T."/>
            <person name="Pickel B."/>
            <person name="Atanasova L."/>
            <person name="Karlsson M."/>
            <person name="Huettel B."/>
            <person name="Barry K.W."/>
            <person name="Haridas S."/>
            <person name="Chen C."/>
            <person name="Bauer D."/>
            <person name="Andreopoulos W."/>
            <person name="Pangilinan J."/>
            <person name="LaButti K."/>
            <person name="Riley R."/>
            <person name="Lipzen A."/>
            <person name="Clum A."/>
            <person name="Drula E."/>
            <person name="Henrissat B."/>
            <person name="Kohler A."/>
            <person name="Grigoriev I.V."/>
            <person name="Martin F.M."/>
            <person name="Hacquard S."/>
        </authorList>
    </citation>
    <scope>NUCLEOTIDE SEQUENCE</scope>
    <source>
        <strain evidence="3">MPI-CAGE-AT-0021</strain>
    </source>
</reference>
<evidence type="ECO:0000256" key="2">
    <source>
        <dbReference type="SAM" id="Phobius"/>
    </source>
</evidence>
<feature type="compositionally biased region" description="Polar residues" evidence="1">
    <location>
        <begin position="47"/>
        <end position="57"/>
    </location>
</feature>
<gene>
    <name evidence="3" type="ORF">B0J13DRAFT_617226</name>
</gene>
<dbReference type="AlphaFoldDB" id="A0A9P9JCL9"/>
<protein>
    <submittedName>
        <fullName evidence="3">Uncharacterized protein</fullName>
    </submittedName>
</protein>
<organism evidence="3 4">
    <name type="scientific">Dactylonectria estremocensis</name>
    <dbReference type="NCBI Taxonomy" id="1079267"/>
    <lineage>
        <taxon>Eukaryota</taxon>
        <taxon>Fungi</taxon>
        <taxon>Dikarya</taxon>
        <taxon>Ascomycota</taxon>
        <taxon>Pezizomycotina</taxon>
        <taxon>Sordariomycetes</taxon>
        <taxon>Hypocreomycetidae</taxon>
        <taxon>Hypocreales</taxon>
        <taxon>Nectriaceae</taxon>
        <taxon>Dactylonectria</taxon>
    </lineage>
</organism>
<dbReference type="EMBL" id="JAGMUU010000002">
    <property type="protein sequence ID" value="KAH7160463.1"/>
    <property type="molecule type" value="Genomic_DNA"/>
</dbReference>